<dbReference type="Gene3D" id="3.90.176.10">
    <property type="entry name" value="Toxin ADP-ribosyltransferase, Chain A, domain 1"/>
    <property type="match status" value="1"/>
</dbReference>
<sequence length="1004" mass="112623">MNDYNARKIAQMQRLERGRQIIAGKVDRADSAYRRDGYVNLLNKYGTAQDNTTAYFFEGEPTVPDMDLARHYEGEGLFAKIIDTPAEEAVKHGFELGINNPEIESFITDSLDELDWEEKAATAIKWARLYGGSLIVMLIDDGRGLEQPLEWKNIRSIDELRVYERAVVQPDYTNIYNYDPKDPARRTTSKFGMPEYYHVFSAYGTFTVHESRCLIFRNGILPEYITQSYYRFWGIPEYIRIKRALRETITAHGDAVKLLERSVQAIYKMKNLAQLLATSDGEDQVLKRLQVIDMARGILNSISIDAEGEDYSFQTFQLSGVKDVIDSTCNMLSALTSIPQTILFGRSPAGQNSTGESDLENYYNYVERIQKLMLRGNLKTLIDVILKAGLAGGKIPEIPDYKLKFSPLWSMSDSEQATVESTKAQTSYTKAQTAQLYVDMGALDPSEVRAGLAKTEEFNVEDLLDEQDIEDEDWGLAGNVQEQFGAEGEKGPLYVPTDMFVENVEQPNMDESACTSAATLVVKDGEILIGRRRDGTGWCGPGGGIEDGETPEQAARRELSEEFGIKANEMIPVGVMNGLPERYGVPFIFLCTDYDGIPKCDGKEMEDARFCKLDELPEFHLFPPFIGSLEMLLKEMRKSKMAFDEEEKWITMKGTHVLIGEEGTIKGGPPNLVGKEHKPKQSQNTNNTASKTPRKMYDVDKPEITDKDKKALKKKYKQQELYDKMMKEYVEDKNTDEIAKEKFGPNQMTTSEFVQKAKEATKEYSEQERMIDAAFTADAATSISVNAQAINAKIRQGIELTNEEKAVVNQISTLAKPLGKDTDLYRMVGKGYISSLIGSEEEYAVNPYTGANINILSESSKKAALSLQGKTIVNNALQSTAPGVHSFFENRDVAVKIKVPKDIPVYMTTNISEGEIVIPPNAKMKITKVDIIPNTKPIELPRWQTGRDIDPKSDWRKEGSPGIGGTTWREINKGITFSTATFPKKHGVGDDFGVYVEMELIGYE</sequence>
<dbReference type="Pfam" id="PF06381">
    <property type="entry name" value="Phage_portal_3"/>
    <property type="match status" value="1"/>
</dbReference>
<feature type="compositionally biased region" description="Polar residues" evidence="3">
    <location>
        <begin position="681"/>
        <end position="691"/>
    </location>
</feature>
<dbReference type="InterPro" id="IPR020476">
    <property type="entry name" value="Nudix_hydrolase"/>
</dbReference>
<dbReference type="PANTHER" id="PTHR43046">
    <property type="entry name" value="GDP-MANNOSE MANNOSYL HYDROLASE"/>
    <property type="match status" value="1"/>
</dbReference>
<feature type="region of interest" description="Disordered" evidence="3">
    <location>
        <begin position="661"/>
        <end position="695"/>
    </location>
</feature>
<evidence type="ECO:0000313" key="5">
    <source>
        <dbReference type="EMBL" id="TZE83547.1"/>
    </source>
</evidence>
<name>A0A5D8QGT3_9THEO</name>
<dbReference type="SUPFAM" id="SSF55811">
    <property type="entry name" value="Nudix"/>
    <property type="match status" value="1"/>
</dbReference>
<comment type="caution">
    <text evidence="5">The sequence shown here is derived from an EMBL/GenBank/DDBJ whole genome shotgun (WGS) entry which is preliminary data.</text>
</comment>
<feature type="compositionally biased region" description="Basic and acidic residues" evidence="3">
    <location>
        <begin position="945"/>
        <end position="959"/>
    </location>
</feature>
<reference evidence="5 6" key="1">
    <citation type="submission" date="2019-08" db="EMBL/GenBank/DDBJ databases">
        <title>Calorimonas adulescens gen. nov., sp. nov., an anaerobic thermophilic bacterium from Sakhalin hot spring.</title>
        <authorList>
            <person name="Khomyakova M.A."/>
            <person name="Merkel A.Y."/>
            <person name="Novikov A."/>
            <person name="Bonch-Osmolovskaya E.A."/>
            <person name="Slobodkin A.I."/>
        </authorList>
    </citation>
    <scope>NUCLEOTIDE SEQUENCE [LARGE SCALE GENOMIC DNA]</scope>
    <source>
        <strain evidence="5 6">A05MB</strain>
    </source>
</reference>
<dbReference type="AlphaFoldDB" id="A0A5D8QGT3"/>
<comment type="cofactor">
    <cofactor evidence="1">
        <name>Mg(2+)</name>
        <dbReference type="ChEBI" id="CHEBI:18420"/>
    </cofactor>
</comment>
<evidence type="ECO:0000259" key="4">
    <source>
        <dbReference type="PROSITE" id="PS51462"/>
    </source>
</evidence>
<dbReference type="PROSITE" id="PS51462">
    <property type="entry name" value="NUDIX"/>
    <property type="match status" value="1"/>
</dbReference>
<dbReference type="GO" id="GO:0016787">
    <property type="term" value="F:hydrolase activity"/>
    <property type="evidence" value="ECO:0007669"/>
    <property type="project" value="UniProtKB-KW"/>
</dbReference>
<evidence type="ECO:0000256" key="1">
    <source>
        <dbReference type="ARBA" id="ARBA00001946"/>
    </source>
</evidence>
<gene>
    <name evidence="5" type="ORF">FWJ32_01315</name>
</gene>
<keyword evidence="6" id="KW-1185">Reference proteome</keyword>
<dbReference type="Pfam" id="PF00293">
    <property type="entry name" value="NUDIX"/>
    <property type="match status" value="1"/>
</dbReference>
<dbReference type="InterPro" id="IPR024459">
    <property type="entry name" value="Acb1-like_N"/>
</dbReference>
<evidence type="ECO:0000313" key="6">
    <source>
        <dbReference type="Proteomes" id="UP000322976"/>
    </source>
</evidence>
<dbReference type="PANTHER" id="PTHR43046:SF2">
    <property type="entry name" value="8-OXO-DGTP DIPHOSPHATASE-RELATED"/>
    <property type="match status" value="1"/>
</dbReference>
<dbReference type="Gene3D" id="3.90.79.10">
    <property type="entry name" value="Nucleoside Triphosphate Pyrophosphohydrolase"/>
    <property type="match status" value="1"/>
</dbReference>
<feature type="domain" description="Nudix hydrolase" evidence="4">
    <location>
        <begin position="507"/>
        <end position="635"/>
    </location>
</feature>
<evidence type="ECO:0000256" key="3">
    <source>
        <dbReference type="SAM" id="MobiDB-lite"/>
    </source>
</evidence>
<dbReference type="InterPro" id="IPR015797">
    <property type="entry name" value="NUDIX_hydrolase-like_dom_sf"/>
</dbReference>
<organism evidence="5 6">
    <name type="scientific">Calorimonas adulescens</name>
    <dbReference type="NCBI Taxonomy" id="2606906"/>
    <lineage>
        <taxon>Bacteria</taxon>
        <taxon>Bacillati</taxon>
        <taxon>Bacillota</taxon>
        <taxon>Clostridia</taxon>
        <taxon>Thermoanaerobacterales</taxon>
        <taxon>Thermoanaerobacteraceae</taxon>
        <taxon>Calorimonas</taxon>
    </lineage>
</organism>
<dbReference type="PRINTS" id="PR00502">
    <property type="entry name" value="NUDIXFAMILY"/>
</dbReference>
<dbReference type="PROSITE" id="PS00893">
    <property type="entry name" value="NUDIX_BOX"/>
    <property type="match status" value="1"/>
</dbReference>
<accession>A0A5D8QGT3</accession>
<dbReference type="Proteomes" id="UP000322976">
    <property type="component" value="Unassembled WGS sequence"/>
</dbReference>
<feature type="region of interest" description="Disordered" evidence="3">
    <location>
        <begin position="945"/>
        <end position="964"/>
    </location>
</feature>
<evidence type="ECO:0000256" key="2">
    <source>
        <dbReference type="ARBA" id="ARBA00022801"/>
    </source>
</evidence>
<protein>
    <submittedName>
        <fullName evidence="5">DUF1073 domain-containing protein</fullName>
    </submittedName>
</protein>
<dbReference type="SUPFAM" id="SSF56399">
    <property type="entry name" value="ADP-ribosylation"/>
    <property type="match status" value="1"/>
</dbReference>
<proteinExistence type="predicted"/>
<dbReference type="RefSeq" id="WP_149544165.1">
    <property type="nucleotide sequence ID" value="NZ_VTPS01000001.1"/>
</dbReference>
<dbReference type="InterPro" id="IPR020084">
    <property type="entry name" value="NUDIX_hydrolase_CS"/>
</dbReference>
<dbReference type="EMBL" id="VTPS01000001">
    <property type="protein sequence ID" value="TZE83547.1"/>
    <property type="molecule type" value="Genomic_DNA"/>
</dbReference>
<keyword evidence="2" id="KW-0378">Hydrolase</keyword>
<dbReference type="InterPro" id="IPR000086">
    <property type="entry name" value="NUDIX_hydrolase_dom"/>
</dbReference>